<dbReference type="PIRSF" id="PIRSF006648">
    <property type="entry name" value="DrrB"/>
    <property type="match status" value="1"/>
</dbReference>
<evidence type="ECO:0000256" key="1">
    <source>
        <dbReference type="ARBA" id="ARBA00004141"/>
    </source>
</evidence>
<organism evidence="7 8">
    <name type="scientific">Dichotomicrobium thermohalophilum</name>
    <dbReference type="NCBI Taxonomy" id="933063"/>
    <lineage>
        <taxon>Bacteria</taxon>
        <taxon>Pseudomonadati</taxon>
        <taxon>Pseudomonadota</taxon>
        <taxon>Alphaproteobacteria</taxon>
        <taxon>Hyphomicrobiales</taxon>
        <taxon>Hyphomicrobiaceae</taxon>
        <taxon>Dichotomicrobium</taxon>
    </lineage>
</organism>
<dbReference type="InterPro" id="IPR000412">
    <property type="entry name" value="ABC_2_transport"/>
</dbReference>
<gene>
    <name evidence="7" type="ORF">BXY53_0075</name>
</gene>
<proteinExistence type="inferred from homology"/>
<dbReference type="PROSITE" id="PS51012">
    <property type="entry name" value="ABC_TM2"/>
    <property type="match status" value="1"/>
</dbReference>
<dbReference type="InterPro" id="IPR047817">
    <property type="entry name" value="ABC2_TM_bact-type"/>
</dbReference>
<dbReference type="RefSeq" id="WP_119059984.1">
    <property type="nucleotide sequence ID" value="NZ_QXDF01000001.1"/>
</dbReference>
<feature type="domain" description="ABC transmembrane type-2" evidence="6">
    <location>
        <begin position="29"/>
        <end position="258"/>
    </location>
</feature>
<feature type="transmembrane region" description="Helical" evidence="5">
    <location>
        <begin position="148"/>
        <end position="168"/>
    </location>
</feature>
<dbReference type="Pfam" id="PF01061">
    <property type="entry name" value="ABC2_membrane"/>
    <property type="match status" value="1"/>
</dbReference>
<name>A0A397Q5E7_9HYPH</name>
<keyword evidence="4 5" id="KW-0472">Membrane</keyword>
<keyword evidence="2 5" id="KW-0812">Transmembrane</keyword>
<dbReference type="GO" id="GO:0043190">
    <property type="term" value="C:ATP-binding cassette (ABC) transporter complex"/>
    <property type="evidence" value="ECO:0007669"/>
    <property type="project" value="InterPro"/>
</dbReference>
<keyword evidence="3 5" id="KW-1133">Transmembrane helix</keyword>
<evidence type="ECO:0000259" key="6">
    <source>
        <dbReference type="PROSITE" id="PS51012"/>
    </source>
</evidence>
<dbReference type="InterPro" id="IPR013525">
    <property type="entry name" value="ABC2_TM"/>
</dbReference>
<dbReference type="PANTHER" id="PTHR43229">
    <property type="entry name" value="NODULATION PROTEIN J"/>
    <property type="match status" value="1"/>
</dbReference>
<feature type="transmembrane region" description="Helical" evidence="5">
    <location>
        <begin position="231"/>
        <end position="252"/>
    </location>
</feature>
<evidence type="ECO:0000256" key="3">
    <source>
        <dbReference type="ARBA" id="ARBA00022989"/>
    </source>
</evidence>
<dbReference type="InterPro" id="IPR051784">
    <property type="entry name" value="Nod_factor_ABC_transporter"/>
</dbReference>
<dbReference type="AlphaFoldDB" id="A0A397Q5E7"/>
<sequence length="261" mass="28744">MQAIRSLNAGSILAVTHRQFIVWRKLIWSALATNVANPLLFLFAFGLGLGQFVERMGDVPYLAFVVPGMTAYAAMFAASFETTIGAYTRYQQQGNWDAIMATPVSLAELLLGEVLWAALKALLSAACVILVGWLWGGVLSLPGALISLPLVFAASLGFACFGLLATTYAHGYEYFSYFFSFWITPMFVFCGVFFDISRFPDPVQVIAWAFPMTHLIAIVRPLTTGAPLDPVIVVVHIAYLGAISALAFWLAYREARRRMFD</sequence>
<feature type="transmembrane region" description="Helical" evidence="5">
    <location>
        <begin position="61"/>
        <end position="80"/>
    </location>
</feature>
<keyword evidence="8" id="KW-1185">Reference proteome</keyword>
<keyword evidence="5" id="KW-0813">Transport</keyword>
<dbReference type="PRINTS" id="PR00164">
    <property type="entry name" value="ABC2TRNSPORT"/>
</dbReference>
<comment type="subcellular location">
    <subcellularLocation>
        <location evidence="5">Cell inner membrane</location>
        <topology evidence="5">Multi-pass membrane protein</topology>
    </subcellularLocation>
    <subcellularLocation>
        <location evidence="1">Membrane</location>
        <topology evidence="1">Multi-pass membrane protein</topology>
    </subcellularLocation>
</comment>
<evidence type="ECO:0000256" key="4">
    <source>
        <dbReference type="ARBA" id="ARBA00023136"/>
    </source>
</evidence>
<evidence type="ECO:0000313" key="8">
    <source>
        <dbReference type="Proteomes" id="UP000266273"/>
    </source>
</evidence>
<evidence type="ECO:0000256" key="2">
    <source>
        <dbReference type="ARBA" id="ARBA00022692"/>
    </source>
</evidence>
<feature type="transmembrane region" description="Helical" evidence="5">
    <location>
        <begin position="174"/>
        <end position="196"/>
    </location>
</feature>
<evidence type="ECO:0000313" key="7">
    <source>
        <dbReference type="EMBL" id="RIA55025.1"/>
    </source>
</evidence>
<dbReference type="GO" id="GO:0140359">
    <property type="term" value="F:ABC-type transporter activity"/>
    <property type="evidence" value="ECO:0007669"/>
    <property type="project" value="InterPro"/>
</dbReference>
<comment type="similarity">
    <text evidence="5">Belongs to the ABC-2 integral membrane protein family.</text>
</comment>
<feature type="transmembrane region" description="Helical" evidence="5">
    <location>
        <begin position="26"/>
        <end position="49"/>
    </location>
</feature>
<dbReference type="Proteomes" id="UP000266273">
    <property type="component" value="Unassembled WGS sequence"/>
</dbReference>
<keyword evidence="5" id="KW-1003">Cell membrane</keyword>
<dbReference type="PANTHER" id="PTHR43229:SF2">
    <property type="entry name" value="NODULATION PROTEIN J"/>
    <property type="match status" value="1"/>
</dbReference>
<dbReference type="EMBL" id="QXDF01000001">
    <property type="protein sequence ID" value="RIA55025.1"/>
    <property type="molecule type" value="Genomic_DNA"/>
</dbReference>
<reference evidence="7 8" key="1">
    <citation type="submission" date="2018-08" db="EMBL/GenBank/DDBJ databases">
        <title>Genomic Encyclopedia of Archaeal and Bacterial Type Strains, Phase II (KMG-II): from individual species to whole genera.</title>
        <authorList>
            <person name="Goeker M."/>
        </authorList>
    </citation>
    <scope>NUCLEOTIDE SEQUENCE [LARGE SCALE GENOMIC DNA]</scope>
    <source>
        <strain evidence="7 8">DSM 5002</strain>
    </source>
</reference>
<dbReference type="OrthoDB" id="9778589at2"/>
<evidence type="ECO:0000256" key="5">
    <source>
        <dbReference type="RuleBase" id="RU361157"/>
    </source>
</evidence>
<protein>
    <recommendedName>
        <fullName evidence="5">Transport permease protein</fullName>
    </recommendedName>
</protein>
<accession>A0A397Q5E7</accession>
<comment type="caution">
    <text evidence="7">The sequence shown here is derived from an EMBL/GenBank/DDBJ whole genome shotgun (WGS) entry which is preliminary data.</text>
</comment>
<feature type="transmembrane region" description="Helical" evidence="5">
    <location>
        <begin position="114"/>
        <end position="136"/>
    </location>
</feature>